<dbReference type="CDD" id="cd00093">
    <property type="entry name" value="HTH_XRE"/>
    <property type="match status" value="1"/>
</dbReference>
<dbReference type="AlphaFoldDB" id="L1KKV5"/>
<dbReference type="Gene3D" id="1.10.260.40">
    <property type="entry name" value="lambda repressor-like DNA-binding domains"/>
    <property type="match status" value="1"/>
</dbReference>
<organism evidence="2 3">
    <name type="scientific">Streptomyces ipomoeae 91-03</name>
    <dbReference type="NCBI Taxonomy" id="698759"/>
    <lineage>
        <taxon>Bacteria</taxon>
        <taxon>Bacillati</taxon>
        <taxon>Actinomycetota</taxon>
        <taxon>Actinomycetes</taxon>
        <taxon>Kitasatosporales</taxon>
        <taxon>Streptomycetaceae</taxon>
        <taxon>Streptomyces</taxon>
    </lineage>
</organism>
<dbReference type="Pfam" id="PF13560">
    <property type="entry name" value="HTH_31"/>
    <property type="match status" value="1"/>
</dbReference>
<reference evidence="2 3" key="1">
    <citation type="submission" date="2012-11" db="EMBL/GenBank/DDBJ databases">
        <authorList>
            <person name="Huguet-Tapia J.C."/>
            <person name="Durkin A.S."/>
            <person name="Pettis G.S."/>
            <person name="Badger J.H."/>
        </authorList>
    </citation>
    <scope>NUCLEOTIDE SEQUENCE [LARGE SCALE GENOMIC DNA]</scope>
    <source>
        <strain evidence="2 3">91-03</strain>
    </source>
</reference>
<dbReference type="InterPro" id="IPR001387">
    <property type="entry name" value="Cro/C1-type_HTH"/>
</dbReference>
<evidence type="ECO:0000259" key="1">
    <source>
        <dbReference type="PROSITE" id="PS50943"/>
    </source>
</evidence>
<comment type="caution">
    <text evidence="2">The sequence shown here is derived from an EMBL/GenBank/DDBJ whole genome shotgun (WGS) entry which is preliminary data.</text>
</comment>
<dbReference type="PROSITE" id="PS50943">
    <property type="entry name" value="HTH_CROC1"/>
    <property type="match status" value="1"/>
</dbReference>
<evidence type="ECO:0000313" key="3">
    <source>
        <dbReference type="Proteomes" id="UP000010411"/>
    </source>
</evidence>
<feature type="domain" description="HTH cro/C1-type" evidence="1">
    <location>
        <begin position="25"/>
        <end position="81"/>
    </location>
</feature>
<dbReference type="PATRIC" id="fig|698759.3.peg.7853"/>
<proteinExistence type="predicted"/>
<dbReference type="EMBL" id="AEJC01000597">
    <property type="protein sequence ID" value="EKX61431.1"/>
    <property type="molecule type" value="Genomic_DNA"/>
</dbReference>
<accession>L1KKV5</accession>
<dbReference type="GO" id="GO:0003677">
    <property type="term" value="F:DNA binding"/>
    <property type="evidence" value="ECO:0007669"/>
    <property type="project" value="InterPro"/>
</dbReference>
<name>L1KKV5_9ACTN</name>
<dbReference type="InterPro" id="IPR043917">
    <property type="entry name" value="DUF5753"/>
</dbReference>
<dbReference type="Pfam" id="PF19054">
    <property type="entry name" value="DUF5753"/>
    <property type="match status" value="1"/>
</dbReference>
<sequence length="290" mass="32080">MTKPEVTPFPTTSVQAARAALAARLRELRLDAGITGKELARRCDWSVAKSSRIENARTAPSDKDITAWCTACGAEDQAADLIAANRQADSMYVQWRRLQRTGMRRLQETSMPLYERTRLFRVYASHVIPGYLQTPGYATALMSTIAAFRGTPDDVTEAVEARMRRSRVVHEGDHRFATLIEENVLHHRVGDANVMAGQLGALLASMALPSMSVGVIPAETPREQIMWPLEQFTVFDDLRVHVELLAAKVTVTEPSELDVYLRAFARLTALAVYGAEARALIVKAIDSLEA</sequence>
<protein>
    <recommendedName>
        <fullName evidence="1">HTH cro/C1-type domain-containing protein</fullName>
    </recommendedName>
</protein>
<dbReference type="SUPFAM" id="SSF47413">
    <property type="entry name" value="lambda repressor-like DNA-binding domains"/>
    <property type="match status" value="1"/>
</dbReference>
<dbReference type="InterPro" id="IPR010982">
    <property type="entry name" value="Lambda_DNA-bd_dom_sf"/>
</dbReference>
<dbReference type="Proteomes" id="UP000010411">
    <property type="component" value="Unassembled WGS sequence"/>
</dbReference>
<evidence type="ECO:0000313" key="2">
    <source>
        <dbReference type="EMBL" id="EKX61431.1"/>
    </source>
</evidence>
<dbReference type="SMART" id="SM00530">
    <property type="entry name" value="HTH_XRE"/>
    <property type="match status" value="1"/>
</dbReference>
<gene>
    <name evidence="2" type="ORF">STRIP9103_04189</name>
</gene>
<keyword evidence="3" id="KW-1185">Reference proteome</keyword>